<keyword evidence="1" id="KW-0812">Transmembrane</keyword>
<dbReference type="InterPro" id="IPR013783">
    <property type="entry name" value="Ig-like_fold"/>
</dbReference>
<evidence type="ECO:0000313" key="2">
    <source>
        <dbReference type="EMBL" id="MCA9397654.1"/>
    </source>
</evidence>
<evidence type="ECO:0000313" key="3">
    <source>
        <dbReference type="Proteomes" id="UP000699691"/>
    </source>
</evidence>
<name>A0A955LVS7_UNCKA</name>
<dbReference type="Gene3D" id="1.10.260.40">
    <property type="entry name" value="lambda repressor-like DNA-binding domains"/>
    <property type="match status" value="1"/>
</dbReference>
<dbReference type="GO" id="GO:0003677">
    <property type="term" value="F:DNA binding"/>
    <property type="evidence" value="ECO:0007669"/>
    <property type="project" value="InterPro"/>
</dbReference>
<reference evidence="2" key="1">
    <citation type="submission" date="2020-04" db="EMBL/GenBank/DDBJ databases">
        <authorList>
            <person name="Zhang T."/>
        </authorList>
    </citation>
    <scope>NUCLEOTIDE SEQUENCE</scope>
    <source>
        <strain evidence="2">HKST-UBA02</strain>
    </source>
</reference>
<reference evidence="2" key="2">
    <citation type="journal article" date="2021" name="Microbiome">
        <title>Successional dynamics and alternative stable states in a saline activated sludge microbial community over 9 years.</title>
        <authorList>
            <person name="Wang Y."/>
            <person name="Ye J."/>
            <person name="Ju F."/>
            <person name="Liu L."/>
            <person name="Boyd J.A."/>
            <person name="Deng Y."/>
            <person name="Parks D.H."/>
            <person name="Jiang X."/>
            <person name="Yin X."/>
            <person name="Woodcroft B.J."/>
            <person name="Tyson G.W."/>
            <person name="Hugenholtz P."/>
            <person name="Polz M.F."/>
            <person name="Zhang T."/>
        </authorList>
    </citation>
    <scope>NUCLEOTIDE SEQUENCE</scope>
    <source>
        <strain evidence="2">HKST-UBA02</strain>
    </source>
</reference>
<dbReference type="PANTHER" id="PTHR34475:SF1">
    <property type="entry name" value="CYTOSKELETON PROTEIN RODZ"/>
    <property type="match status" value="1"/>
</dbReference>
<protein>
    <submittedName>
        <fullName evidence="2">Helix-turn-helix domain-containing protein</fullName>
    </submittedName>
</protein>
<dbReference type="InterPro" id="IPR010982">
    <property type="entry name" value="Lambda_DNA-bd_dom_sf"/>
</dbReference>
<feature type="transmembrane region" description="Helical" evidence="1">
    <location>
        <begin position="103"/>
        <end position="123"/>
    </location>
</feature>
<gene>
    <name evidence="2" type="ORF">KC573_02395</name>
</gene>
<dbReference type="Pfam" id="PF09136">
    <property type="entry name" value="Glucodextran_B"/>
    <property type="match status" value="1"/>
</dbReference>
<dbReference type="Pfam" id="PF13413">
    <property type="entry name" value="HTH_25"/>
    <property type="match status" value="1"/>
</dbReference>
<dbReference type="Gene3D" id="2.60.40.10">
    <property type="entry name" value="Immunoglobulins"/>
    <property type="match status" value="1"/>
</dbReference>
<dbReference type="EMBL" id="JAGQKY010000091">
    <property type="protein sequence ID" value="MCA9397654.1"/>
    <property type="molecule type" value="Genomic_DNA"/>
</dbReference>
<proteinExistence type="predicted"/>
<accession>A0A955LVS7</accession>
<comment type="caution">
    <text evidence="2">The sequence shown here is derived from an EMBL/GenBank/DDBJ whole genome shotgun (WGS) entry which is preliminary data.</text>
</comment>
<dbReference type="InterPro" id="IPR050400">
    <property type="entry name" value="Bact_Cytoskel_RodZ"/>
</dbReference>
<sequence>MKTVGDILRDERLKQKKTLEQISEITKIRPSILDHIEKSQYEYLPGKTYIQGFVRSYAQALNMDIDKALAFFRREYGLQESEGRTPPQPIPNKTSFVITPGKIFMAIGSLFLVGFLAFLIWQYQQFAGKPLLIVNYPPAQTVVQRPFVNVSGQTDTGAIVTINGEQVPVSQDGNFQVTIELQQGINTLEIKAQNNVGKETVIERDVQVTLENEDS</sequence>
<dbReference type="AlphaFoldDB" id="A0A955LVS7"/>
<keyword evidence="1" id="KW-0472">Membrane</keyword>
<evidence type="ECO:0000256" key="1">
    <source>
        <dbReference type="SAM" id="Phobius"/>
    </source>
</evidence>
<dbReference type="PANTHER" id="PTHR34475">
    <property type="match status" value="1"/>
</dbReference>
<organism evidence="2 3">
    <name type="scientific">candidate division WWE3 bacterium</name>
    <dbReference type="NCBI Taxonomy" id="2053526"/>
    <lineage>
        <taxon>Bacteria</taxon>
        <taxon>Katanobacteria</taxon>
    </lineage>
</organism>
<keyword evidence="1" id="KW-1133">Transmembrane helix</keyword>
<dbReference type="Proteomes" id="UP000699691">
    <property type="component" value="Unassembled WGS sequence"/>
</dbReference>